<protein>
    <submittedName>
        <fullName evidence="1">Uncharacterized protein</fullName>
    </submittedName>
</protein>
<proteinExistence type="predicted"/>
<gene>
    <name evidence="1" type="ORF">SERLA73DRAFT_141504</name>
</gene>
<dbReference type="Proteomes" id="UP000008063">
    <property type="component" value="Unassembled WGS sequence"/>
</dbReference>
<accession>F8Q6H6</accession>
<sequence length="72" mass="8528">MTKLWTRELCHSYKHDRLTRGESGEYFLCNRDFYYVFQHPFHAVIARFFVTRCRARSLTSEANTGATFSVLS</sequence>
<evidence type="ECO:0000313" key="2">
    <source>
        <dbReference type="Proteomes" id="UP000008063"/>
    </source>
</evidence>
<dbReference type="InParanoid" id="F8Q6H6"/>
<keyword evidence="2" id="KW-1185">Reference proteome</keyword>
<dbReference type="EMBL" id="GL945484">
    <property type="protein sequence ID" value="EGN96214.1"/>
    <property type="molecule type" value="Genomic_DNA"/>
</dbReference>
<evidence type="ECO:0000313" key="1">
    <source>
        <dbReference type="EMBL" id="EGN96214.1"/>
    </source>
</evidence>
<organism evidence="2">
    <name type="scientific">Serpula lacrymans var. lacrymans (strain S7.3)</name>
    <name type="common">Dry rot fungus</name>
    <dbReference type="NCBI Taxonomy" id="936435"/>
    <lineage>
        <taxon>Eukaryota</taxon>
        <taxon>Fungi</taxon>
        <taxon>Dikarya</taxon>
        <taxon>Basidiomycota</taxon>
        <taxon>Agaricomycotina</taxon>
        <taxon>Agaricomycetes</taxon>
        <taxon>Agaricomycetidae</taxon>
        <taxon>Boletales</taxon>
        <taxon>Coniophorineae</taxon>
        <taxon>Serpulaceae</taxon>
        <taxon>Serpula</taxon>
    </lineage>
</organism>
<reference evidence="2" key="1">
    <citation type="journal article" date="2011" name="Science">
        <title>The plant cell wall-decomposing machinery underlies the functional diversity of forest fungi.</title>
        <authorList>
            <person name="Eastwood D.C."/>
            <person name="Floudas D."/>
            <person name="Binder M."/>
            <person name="Majcherczyk A."/>
            <person name="Schneider P."/>
            <person name="Aerts A."/>
            <person name="Asiegbu F.O."/>
            <person name="Baker S.E."/>
            <person name="Barry K."/>
            <person name="Bendiksby M."/>
            <person name="Blumentritt M."/>
            <person name="Coutinho P.M."/>
            <person name="Cullen D."/>
            <person name="de Vries R.P."/>
            <person name="Gathman A."/>
            <person name="Goodell B."/>
            <person name="Henrissat B."/>
            <person name="Ihrmark K."/>
            <person name="Kauserud H."/>
            <person name="Kohler A."/>
            <person name="LaButti K."/>
            <person name="Lapidus A."/>
            <person name="Lavin J.L."/>
            <person name="Lee Y.-H."/>
            <person name="Lindquist E."/>
            <person name="Lilly W."/>
            <person name="Lucas S."/>
            <person name="Morin E."/>
            <person name="Murat C."/>
            <person name="Oguiza J.A."/>
            <person name="Park J."/>
            <person name="Pisabarro A.G."/>
            <person name="Riley R."/>
            <person name="Rosling A."/>
            <person name="Salamov A."/>
            <person name="Schmidt O."/>
            <person name="Schmutz J."/>
            <person name="Skrede I."/>
            <person name="Stenlid J."/>
            <person name="Wiebenga A."/>
            <person name="Xie X."/>
            <person name="Kuees U."/>
            <person name="Hibbett D.S."/>
            <person name="Hoffmeister D."/>
            <person name="Hoegberg N."/>
            <person name="Martin F."/>
            <person name="Grigoriev I.V."/>
            <person name="Watkinson S.C."/>
        </authorList>
    </citation>
    <scope>NUCLEOTIDE SEQUENCE [LARGE SCALE GENOMIC DNA]</scope>
    <source>
        <strain evidence="2">strain S7.3</strain>
    </source>
</reference>
<name>F8Q6H6_SERL3</name>
<dbReference type="HOGENOM" id="CLU_2723748_0_0_1"/>
<dbReference type="AlphaFoldDB" id="F8Q6H6"/>